<gene>
    <name evidence="1" type="ORF">S01H1_32461</name>
</gene>
<dbReference type="InterPro" id="IPR027417">
    <property type="entry name" value="P-loop_NTPase"/>
</dbReference>
<organism evidence="1">
    <name type="scientific">marine sediment metagenome</name>
    <dbReference type="NCBI Taxonomy" id="412755"/>
    <lineage>
        <taxon>unclassified sequences</taxon>
        <taxon>metagenomes</taxon>
        <taxon>ecological metagenomes</taxon>
    </lineage>
</organism>
<evidence type="ECO:0008006" key="2">
    <source>
        <dbReference type="Google" id="ProtNLM"/>
    </source>
</evidence>
<proteinExistence type="predicted"/>
<comment type="caution">
    <text evidence="1">The sequence shown here is derived from an EMBL/GenBank/DDBJ whole genome shotgun (WGS) entry which is preliminary data.</text>
</comment>
<dbReference type="SUPFAM" id="SSF53795">
    <property type="entry name" value="PEP carboxykinase-like"/>
    <property type="match status" value="1"/>
</dbReference>
<dbReference type="Gene3D" id="3.40.50.300">
    <property type="entry name" value="P-loop containing nucleotide triphosphate hydrolases"/>
    <property type="match status" value="1"/>
</dbReference>
<evidence type="ECO:0000313" key="1">
    <source>
        <dbReference type="EMBL" id="GAG03355.1"/>
    </source>
</evidence>
<dbReference type="EMBL" id="BARS01020099">
    <property type="protein sequence ID" value="GAG03355.1"/>
    <property type="molecule type" value="Genomic_DNA"/>
</dbReference>
<feature type="non-terminal residue" evidence="1">
    <location>
        <position position="274"/>
    </location>
</feature>
<sequence length="274" mass="30492">RIYPDTDVTYKIDNDRNLCAEVKGVILLIRPDLKLAILHYQPEAIVLAEKLARLAVAEILRYEGFYLIHAGAVEFKGGAVLICASPGMGKSTLTSAWASLGGARFIADDQCIIFRRAGVLWTGGMGNNLALSLQSQEILAGLGLRIPYADNQVDEKSLYNCEKFFVQIIHEPYPVKALIFLVDGFDHSNSICVCQPELAGRLLLQSSFYIGESQIIRDHFQTVLDLVAQCSAYLVPNKMDFQHFCSEVEGMLPKNPYHEIPLHPCNHHRSPSMS</sequence>
<protein>
    <recommendedName>
        <fullName evidence="2">HPr kinase/phosphorylase C-terminal domain-containing protein</fullName>
    </recommendedName>
</protein>
<reference evidence="1" key="1">
    <citation type="journal article" date="2014" name="Front. Microbiol.">
        <title>High frequency of phylogenetically diverse reductive dehalogenase-homologous genes in deep subseafloor sedimentary metagenomes.</title>
        <authorList>
            <person name="Kawai M."/>
            <person name="Futagami T."/>
            <person name="Toyoda A."/>
            <person name="Takaki Y."/>
            <person name="Nishi S."/>
            <person name="Hori S."/>
            <person name="Arai W."/>
            <person name="Tsubouchi T."/>
            <person name="Morono Y."/>
            <person name="Uchiyama I."/>
            <person name="Ito T."/>
            <person name="Fujiyama A."/>
            <person name="Inagaki F."/>
            <person name="Takami H."/>
        </authorList>
    </citation>
    <scope>NUCLEOTIDE SEQUENCE</scope>
    <source>
        <strain evidence="1">Expedition CK06-06</strain>
    </source>
</reference>
<dbReference type="AlphaFoldDB" id="X0UCN3"/>
<name>X0UCN3_9ZZZZ</name>
<feature type="non-terminal residue" evidence="1">
    <location>
        <position position="1"/>
    </location>
</feature>
<accession>X0UCN3</accession>